<keyword evidence="1" id="KW-0812">Transmembrane</keyword>
<dbReference type="PANTHER" id="PTHR38598:SF1">
    <property type="entry name" value="INNER MEMBRANE PROTEIN YJCH"/>
    <property type="match status" value="1"/>
</dbReference>
<feature type="transmembrane region" description="Helical" evidence="1">
    <location>
        <begin position="59"/>
        <end position="85"/>
    </location>
</feature>
<feature type="transmembrane region" description="Helical" evidence="1">
    <location>
        <begin position="25"/>
        <end position="47"/>
    </location>
</feature>
<evidence type="ECO:0000313" key="2">
    <source>
        <dbReference type="EMBL" id="TCK03411.1"/>
    </source>
</evidence>
<evidence type="ECO:0000256" key="1">
    <source>
        <dbReference type="SAM" id="Phobius"/>
    </source>
</evidence>
<dbReference type="RefSeq" id="WP_132527352.1">
    <property type="nucleotide sequence ID" value="NZ_SMFV01000005.1"/>
</dbReference>
<name>A0A4R1G9S7_9BACT</name>
<keyword evidence="1" id="KW-1133">Transmembrane helix</keyword>
<dbReference type="OrthoDB" id="9799991at2"/>
<dbReference type="Proteomes" id="UP000295777">
    <property type="component" value="Unassembled WGS sequence"/>
</dbReference>
<protein>
    <submittedName>
        <fullName evidence="2">Uncharacterized membrane protein (DUF485 family)</fullName>
    </submittedName>
</protein>
<dbReference type="Pfam" id="PF04341">
    <property type="entry name" value="DUF485"/>
    <property type="match status" value="1"/>
</dbReference>
<dbReference type="InterPro" id="IPR052959">
    <property type="entry name" value="Inner_membrane_assoc"/>
</dbReference>
<dbReference type="EMBL" id="SMFV01000005">
    <property type="protein sequence ID" value="TCK03411.1"/>
    <property type="molecule type" value="Genomic_DNA"/>
</dbReference>
<reference evidence="2 3" key="1">
    <citation type="submission" date="2019-03" db="EMBL/GenBank/DDBJ databases">
        <title>Genomic Encyclopedia of Archaeal and Bacterial Type Strains, Phase II (KMG-II): from individual species to whole genera.</title>
        <authorList>
            <person name="Goeker M."/>
        </authorList>
    </citation>
    <scope>NUCLEOTIDE SEQUENCE [LARGE SCALE GENOMIC DNA]</scope>
    <source>
        <strain evidence="2 3">DSM 24425</strain>
    </source>
</reference>
<proteinExistence type="predicted"/>
<dbReference type="InterPro" id="IPR007436">
    <property type="entry name" value="DUF485"/>
</dbReference>
<keyword evidence="3" id="KW-1185">Reference proteome</keyword>
<dbReference type="GO" id="GO:0005886">
    <property type="term" value="C:plasma membrane"/>
    <property type="evidence" value="ECO:0007669"/>
    <property type="project" value="TreeGrafter"/>
</dbReference>
<organism evidence="2 3">
    <name type="scientific">Phorcysia thermohydrogeniphila</name>
    <dbReference type="NCBI Taxonomy" id="936138"/>
    <lineage>
        <taxon>Bacteria</taxon>
        <taxon>Pseudomonadati</taxon>
        <taxon>Aquificota</taxon>
        <taxon>Aquificia</taxon>
        <taxon>Desulfurobacteriales</taxon>
        <taxon>Desulfurobacteriaceae</taxon>
        <taxon>Phorcysia</taxon>
    </lineage>
</organism>
<comment type="caution">
    <text evidence="2">The sequence shown here is derived from an EMBL/GenBank/DDBJ whole genome shotgun (WGS) entry which is preliminary data.</text>
</comment>
<gene>
    <name evidence="2" type="ORF">CLV27_1489</name>
</gene>
<evidence type="ECO:0000313" key="3">
    <source>
        <dbReference type="Proteomes" id="UP000295777"/>
    </source>
</evidence>
<accession>A0A4R1G9S7</accession>
<dbReference type="AlphaFoldDB" id="A0A4R1G9S7"/>
<keyword evidence="1" id="KW-0472">Membrane</keyword>
<dbReference type="PANTHER" id="PTHR38598">
    <property type="entry name" value="INNER MEMBRANE PROTEIN YJCH"/>
    <property type="match status" value="1"/>
</dbReference>
<sequence length="103" mass="11890">MRKEELLSILRDPEFQELAKNVTKVVTTFTIIMLVVYYSFILMLAYGKDFLSTPICSSCATTIGIIVGIGVIIFSWLLTGAYIWWANSNYDPTVRKLREKFRR</sequence>